<name>A0ABR5TEL5_9BURK</name>
<protein>
    <recommendedName>
        <fullName evidence="2">Peptidase S74 domain-containing protein</fullName>
    </recommendedName>
</protein>
<dbReference type="InterPro" id="IPR030392">
    <property type="entry name" value="S74_ICA"/>
</dbReference>
<organism evidence="3 4">
    <name type="scientific">Burkholderia savannae</name>
    <dbReference type="NCBI Taxonomy" id="1637837"/>
    <lineage>
        <taxon>Bacteria</taxon>
        <taxon>Pseudomonadati</taxon>
        <taxon>Pseudomonadota</taxon>
        <taxon>Betaproteobacteria</taxon>
        <taxon>Burkholderiales</taxon>
        <taxon>Burkholderiaceae</taxon>
        <taxon>Burkholderia</taxon>
        <taxon>pseudomallei group</taxon>
    </lineage>
</organism>
<dbReference type="EMBL" id="LNJQ01000001">
    <property type="protein sequence ID" value="KWZ43398.1"/>
    <property type="molecule type" value="Genomic_DNA"/>
</dbReference>
<evidence type="ECO:0000259" key="2">
    <source>
        <dbReference type="PROSITE" id="PS51688"/>
    </source>
</evidence>
<dbReference type="Proteomes" id="UP000070255">
    <property type="component" value="Unassembled WGS sequence"/>
</dbReference>
<evidence type="ECO:0000313" key="4">
    <source>
        <dbReference type="Proteomes" id="UP000070255"/>
    </source>
</evidence>
<keyword evidence="4" id="KW-1185">Reference proteome</keyword>
<dbReference type="PROSITE" id="PS51688">
    <property type="entry name" value="ICA"/>
    <property type="match status" value="1"/>
</dbReference>
<reference evidence="3 4" key="1">
    <citation type="submission" date="2015-11" db="EMBL/GenBank/DDBJ databases">
        <authorList>
            <person name="Sahl J."/>
            <person name="Wagner D."/>
            <person name="Keim P."/>
        </authorList>
    </citation>
    <scope>NUCLEOTIDE SEQUENCE [LARGE SCALE GENOMIC DNA]</scope>
    <source>
        <strain evidence="3 4">BDU18</strain>
    </source>
</reference>
<feature type="region of interest" description="Disordered" evidence="1">
    <location>
        <begin position="1"/>
        <end position="21"/>
    </location>
</feature>
<comment type="caution">
    <text evidence="3">The sequence shown here is derived from an EMBL/GenBank/DDBJ whole genome shotgun (WGS) entry which is preliminary data.</text>
</comment>
<gene>
    <name evidence="3" type="ORF">WS72_11365</name>
</gene>
<evidence type="ECO:0000256" key="1">
    <source>
        <dbReference type="SAM" id="MobiDB-lite"/>
    </source>
</evidence>
<accession>A0ABR5TEL5</accession>
<sequence length="469" mass="50823">MSVLQKINLGEPPSGGGGDNNRVAHIKTNENFGVVERSTPLDIGYLNDSADLTPDHIGKRFGLWMADAGKEIGLPLASSVPPNSCIHLFNVQEKVSIKLKAGNLSQLTAMNTGDWVKYVSDGAKIWHVAERGRMMWDEVVGGSLTVGQGLTVGGPIHVEPASDEAHIYMGKMPGYFYGNKESVGWWAQESGGSYQYLLNDHTFRVNDEVVTVCAKGHALRFDWSDVANGWQLGATVDKTHIGYLWHSGNLAQPMTLDTPQTVGSKKTFTQTQEIAVAPAGLHTQANLHLNGTGGLSYLGFSGLNNTVGVQLRVSNNTSVAELQCVNYNASTFGVLTASNFNQASDRAFKSDIRTLENVMARLRGKRGVTYLPKSSPDVGRQAGVIANEWWDFPELLGEGPEIDEDGDFIVRQYDESGKEIFGESGPPRGRPSLTFRYTNAVGVLLAGLLETDAALQDALRRIAELEAAK</sequence>
<proteinExistence type="predicted"/>
<evidence type="ECO:0000313" key="3">
    <source>
        <dbReference type="EMBL" id="KWZ43398.1"/>
    </source>
</evidence>
<feature type="domain" description="Peptidase S74" evidence="2">
    <location>
        <begin position="344"/>
        <end position="469"/>
    </location>
</feature>
<dbReference type="Pfam" id="PF13884">
    <property type="entry name" value="Peptidase_S74"/>
    <property type="match status" value="1"/>
</dbReference>
<dbReference type="RefSeq" id="WP_060820886.1">
    <property type="nucleotide sequence ID" value="NZ_LNJQ01000001.1"/>
</dbReference>